<dbReference type="Proteomes" id="UP000789390">
    <property type="component" value="Unassembled WGS sequence"/>
</dbReference>
<evidence type="ECO:0000313" key="4">
    <source>
        <dbReference type="Proteomes" id="UP000789390"/>
    </source>
</evidence>
<feature type="coiled-coil region" evidence="1">
    <location>
        <begin position="122"/>
        <end position="156"/>
    </location>
</feature>
<name>A0A8J2S111_9CRUS</name>
<dbReference type="Gene3D" id="3.60.10.10">
    <property type="entry name" value="Endonuclease/exonuclease/phosphatase"/>
    <property type="match status" value="1"/>
</dbReference>
<protein>
    <recommendedName>
        <fullName evidence="2">Endonuclease/exonuclease/phosphatase domain-containing protein</fullName>
    </recommendedName>
</protein>
<dbReference type="PANTHER" id="PTHR46670:SF3">
    <property type="entry name" value="ENDONUCLEASE_EXONUCLEASE_PHOSPHATASE DOMAIN-CONTAINING PROTEIN"/>
    <property type="match status" value="1"/>
</dbReference>
<organism evidence="3 4">
    <name type="scientific">Daphnia galeata</name>
    <dbReference type="NCBI Taxonomy" id="27404"/>
    <lineage>
        <taxon>Eukaryota</taxon>
        <taxon>Metazoa</taxon>
        <taxon>Ecdysozoa</taxon>
        <taxon>Arthropoda</taxon>
        <taxon>Crustacea</taxon>
        <taxon>Branchiopoda</taxon>
        <taxon>Diplostraca</taxon>
        <taxon>Cladocera</taxon>
        <taxon>Anomopoda</taxon>
        <taxon>Daphniidae</taxon>
        <taxon>Daphnia</taxon>
    </lineage>
</organism>
<keyword evidence="4" id="KW-1185">Reference proteome</keyword>
<feature type="domain" description="Endonuclease/exonuclease/phosphatase" evidence="2">
    <location>
        <begin position="126"/>
        <end position="358"/>
    </location>
</feature>
<evidence type="ECO:0000313" key="3">
    <source>
        <dbReference type="EMBL" id="CAH0112555.1"/>
    </source>
</evidence>
<dbReference type="OrthoDB" id="6340572at2759"/>
<evidence type="ECO:0000259" key="2">
    <source>
        <dbReference type="Pfam" id="PF03372"/>
    </source>
</evidence>
<dbReference type="SUPFAM" id="SSF56219">
    <property type="entry name" value="DNase I-like"/>
    <property type="match status" value="1"/>
</dbReference>
<keyword evidence="1" id="KW-0175">Coiled coil</keyword>
<dbReference type="InterPro" id="IPR036691">
    <property type="entry name" value="Endo/exonu/phosph_ase_sf"/>
</dbReference>
<evidence type="ECO:0000256" key="1">
    <source>
        <dbReference type="SAM" id="Coils"/>
    </source>
</evidence>
<sequence>MVVRLGKDKKPDIQFNCNGESANGSLHSPNICGNDLNPPGKIRSDGQPDMRNAANKKWAAKHNIKVPRARTLRKKNGQPNIRHTLNKKGIAEREVDKNVAANKEPLEPVMNADVENVKFGLVNSRSLRSKKLKKKKEELENEIEKSKLDIVAVTETWFKNDFDLKEACPKGFKGVHESREGRRGGGVAIFHRHDIKLTRNYHPVDYKSFEYIDVSLDMGSDKKIRLLNIYRPPGNSKVDFLKEFETLLRREDLLKRFLIFLKEFQTLLRREEFETLLLASMKGKEKLLITGDFNLHVDIPDSDNYVRDFLNLIKLNGLVQHIKTPTHKKGGILDLIITRVSDSLVKHVLVENEFFSDHKFIKCTLLVEKEEIFEREE</sequence>
<comment type="caution">
    <text evidence="3">The sequence shown here is derived from an EMBL/GenBank/DDBJ whole genome shotgun (WGS) entry which is preliminary data.</text>
</comment>
<dbReference type="PANTHER" id="PTHR46670">
    <property type="entry name" value="ENDO/EXONUCLEASE/PHOSPHATASE DOMAIN-CONTAINING PROTEIN"/>
    <property type="match status" value="1"/>
</dbReference>
<dbReference type="AlphaFoldDB" id="A0A8J2S111"/>
<dbReference type="InterPro" id="IPR005135">
    <property type="entry name" value="Endo/exonuclease/phosphatase"/>
</dbReference>
<proteinExistence type="predicted"/>
<dbReference type="Pfam" id="PF03372">
    <property type="entry name" value="Exo_endo_phos"/>
    <property type="match status" value="1"/>
</dbReference>
<dbReference type="EMBL" id="CAKKLH010000327">
    <property type="protein sequence ID" value="CAH0112555.1"/>
    <property type="molecule type" value="Genomic_DNA"/>
</dbReference>
<reference evidence="3" key="1">
    <citation type="submission" date="2021-11" db="EMBL/GenBank/DDBJ databases">
        <authorList>
            <person name="Schell T."/>
        </authorList>
    </citation>
    <scope>NUCLEOTIDE SEQUENCE</scope>
    <source>
        <strain evidence="3">M5</strain>
    </source>
</reference>
<gene>
    <name evidence="3" type="ORF">DGAL_LOCUS16288</name>
</gene>
<dbReference type="GO" id="GO:0003824">
    <property type="term" value="F:catalytic activity"/>
    <property type="evidence" value="ECO:0007669"/>
    <property type="project" value="InterPro"/>
</dbReference>
<accession>A0A8J2S111</accession>